<organism evidence="2 3">
    <name type="scientific">Sulfurimicrobium lacus</name>
    <dbReference type="NCBI Taxonomy" id="2715678"/>
    <lineage>
        <taxon>Bacteria</taxon>
        <taxon>Pseudomonadati</taxon>
        <taxon>Pseudomonadota</taxon>
        <taxon>Betaproteobacteria</taxon>
        <taxon>Nitrosomonadales</taxon>
        <taxon>Sulfuricellaceae</taxon>
        <taxon>Sulfurimicrobium</taxon>
    </lineage>
</organism>
<dbReference type="AlphaFoldDB" id="A0A6F8VF85"/>
<dbReference type="KEGG" id="slac:SKTS_24980"/>
<reference evidence="3" key="1">
    <citation type="submission" date="2020-03" db="EMBL/GenBank/DDBJ databases">
        <title>Complete genome sequence of sulfur-oxidizing bacterium skT11.</title>
        <authorList>
            <person name="Kanda M."/>
            <person name="Kojima H."/>
            <person name="Fukui M."/>
        </authorList>
    </citation>
    <scope>NUCLEOTIDE SEQUENCE [LARGE SCALE GENOMIC DNA]</scope>
    <source>
        <strain evidence="3">skT11</strain>
    </source>
</reference>
<keyword evidence="1" id="KW-0472">Membrane</keyword>
<accession>A0A6F8VF85</accession>
<keyword evidence="3" id="KW-1185">Reference proteome</keyword>
<dbReference type="RefSeq" id="WP_173065563.1">
    <property type="nucleotide sequence ID" value="NZ_AP022853.1"/>
</dbReference>
<gene>
    <name evidence="2" type="ORF">SKTS_24980</name>
</gene>
<evidence type="ECO:0000313" key="3">
    <source>
        <dbReference type="Proteomes" id="UP000502260"/>
    </source>
</evidence>
<dbReference type="EMBL" id="AP022853">
    <property type="protein sequence ID" value="BCB27612.1"/>
    <property type="molecule type" value="Genomic_DNA"/>
</dbReference>
<evidence type="ECO:0000256" key="1">
    <source>
        <dbReference type="SAM" id="Phobius"/>
    </source>
</evidence>
<feature type="transmembrane region" description="Helical" evidence="1">
    <location>
        <begin position="20"/>
        <end position="37"/>
    </location>
</feature>
<sequence length="178" mass="19895">MAQLNLDYQRGARLLSWEGALLLAVAVTALAATGVYFRNLSDQAALWESRAEHIERAGRQRSPAGLEGERMASDLALEVKRANQVLRQLSVPWNGLFQTVEDNSSKDVTLLGLEPDTEKGLVKISGEAKNIAAMLEYIKQLENRDVFGTVYLQSHHIQLQDPEKPVRFVLLAIWRDPS</sequence>
<evidence type="ECO:0000313" key="2">
    <source>
        <dbReference type="EMBL" id="BCB27612.1"/>
    </source>
</evidence>
<keyword evidence="1" id="KW-1133">Transmembrane helix</keyword>
<keyword evidence="1" id="KW-0812">Transmembrane</keyword>
<evidence type="ECO:0008006" key="4">
    <source>
        <dbReference type="Google" id="ProtNLM"/>
    </source>
</evidence>
<name>A0A6F8VF85_9PROT</name>
<protein>
    <recommendedName>
        <fullName evidence="4">Fimbrial protein</fullName>
    </recommendedName>
</protein>
<dbReference type="Proteomes" id="UP000502260">
    <property type="component" value="Chromosome"/>
</dbReference>
<proteinExistence type="predicted"/>